<organism evidence="2 3">
    <name type="scientific">Parapedobacter deserti</name>
    <dbReference type="NCBI Taxonomy" id="1912957"/>
    <lineage>
        <taxon>Bacteria</taxon>
        <taxon>Pseudomonadati</taxon>
        <taxon>Bacteroidota</taxon>
        <taxon>Sphingobacteriia</taxon>
        <taxon>Sphingobacteriales</taxon>
        <taxon>Sphingobacteriaceae</taxon>
        <taxon>Parapedobacter</taxon>
    </lineage>
</organism>
<evidence type="ECO:0000313" key="3">
    <source>
        <dbReference type="Proteomes" id="UP001595526"/>
    </source>
</evidence>
<dbReference type="InterPro" id="IPR013154">
    <property type="entry name" value="ADH-like_N"/>
</dbReference>
<dbReference type="SMART" id="SM00829">
    <property type="entry name" value="PKS_ER"/>
    <property type="match status" value="1"/>
</dbReference>
<dbReference type="Gene3D" id="3.90.180.10">
    <property type="entry name" value="Medium-chain alcohol dehydrogenases, catalytic domain"/>
    <property type="match status" value="1"/>
</dbReference>
<dbReference type="Proteomes" id="UP001595526">
    <property type="component" value="Unassembled WGS sequence"/>
</dbReference>
<accession>A0ABV7JSW3</accession>
<protein>
    <submittedName>
        <fullName evidence="2">NAD(P)-dependent alcohol dehydrogenase</fullName>
    </submittedName>
</protein>
<reference evidence="3" key="1">
    <citation type="journal article" date="2019" name="Int. J. Syst. Evol. Microbiol.">
        <title>The Global Catalogue of Microorganisms (GCM) 10K type strain sequencing project: providing services to taxonomists for standard genome sequencing and annotation.</title>
        <authorList>
            <consortium name="The Broad Institute Genomics Platform"/>
            <consortium name="The Broad Institute Genome Sequencing Center for Infectious Disease"/>
            <person name="Wu L."/>
            <person name="Ma J."/>
        </authorList>
    </citation>
    <scope>NUCLEOTIDE SEQUENCE [LARGE SCALE GENOMIC DNA]</scope>
    <source>
        <strain evidence="3">KCTC 52416</strain>
    </source>
</reference>
<dbReference type="RefSeq" id="WP_379025890.1">
    <property type="nucleotide sequence ID" value="NZ_JBHRTA010000061.1"/>
</dbReference>
<gene>
    <name evidence="2" type="ORF">ACFOET_19730</name>
</gene>
<name>A0ABV7JSW3_9SPHI</name>
<dbReference type="InterPro" id="IPR020843">
    <property type="entry name" value="ER"/>
</dbReference>
<dbReference type="PANTHER" id="PTHR11695:SF294">
    <property type="entry name" value="RETICULON-4-INTERACTING PROTEIN 1, MITOCHONDRIAL"/>
    <property type="match status" value="1"/>
</dbReference>
<keyword evidence="3" id="KW-1185">Reference proteome</keyword>
<proteinExistence type="predicted"/>
<dbReference type="InterPro" id="IPR011032">
    <property type="entry name" value="GroES-like_sf"/>
</dbReference>
<dbReference type="InterPro" id="IPR050700">
    <property type="entry name" value="YIM1/Zinc_Alcohol_DH_Fams"/>
</dbReference>
<dbReference type="PANTHER" id="PTHR11695">
    <property type="entry name" value="ALCOHOL DEHYDROGENASE RELATED"/>
    <property type="match status" value="1"/>
</dbReference>
<dbReference type="Pfam" id="PF13602">
    <property type="entry name" value="ADH_zinc_N_2"/>
    <property type="match status" value="1"/>
</dbReference>
<dbReference type="Gene3D" id="3.40.50.720">
    <property type="entry name" value="NAD(P)-binding Rossmann-like Domain"/>
    <property type="match status" value="1"/>
</dbReference>
<feature type="domain" description="Enoyl reductase (ER)" evidence="1">
    <location>
        <begin position="10"/>
        <end position="311"/>
    </location>
</feature>
<evidence type="ECO:0000313" key="2">
    <source>
        <dbReference type="EMBL" id="MFC3199859.1"/>
    </source>
</evidence>
<dbReference type="Pfam" id="PF08240">
    <property type="entry name" value="ADH_N"/>
    <property type="match status" value="1"/>
</dbReference>
<comment type="caution">
    <text evidence="2">The sequence shown here is derived from an EMBL/GenBank/DDBJ whole genome shotgun (WGS) entry which is preliminary data.</text>
</comment>
<dbReference type="SUPFAM" id="SSF51735">
    <property type="entry name" value="NAD(P)-binding Rossmann-fold domains"/>
    <property type="match status" value="1"/>
</dbReference>
<dbReference type="EMBL" id="JBHRTA010000061">
    <property type="protein sequence ID" value="MFC3199859.1"/>
    <property type="molecule type" value="Genomic_DNA"/>
</dbReference>
<dbReference type="CDD" id="cd08267">
    <property type="entry name" value="MDR1"/>
    <property type="match status" value="1"/>
</dbReference>
<dbReference type="SUPFAM" id="SSF50129">
    <property type="entry name" value="GroES-like"/>
    <property type="match status" value="1"/>
</dbReference>
<sequence>MRAALLEQYGEPEAFTIKDIQTPEINPGQVLIANKASSVNPVDVLVRKGKTKLLTGLMGEHLIGSDFSGTVISSKSDRFKIGDEVFGMNNAVTGYGAYAEQIVANEDATALKPANLSFAQAAVLPLVALTAWQSLVDEGKIGSGDRVLIMGCTGGVGIPAVQIAHTFHATITGTCSGKHIPFAKNLGIHHVVDYHQMDMLGDEKFDLIFDASGHFTISDMKTNLTDEAMFVSTRGGTDNLTGVAEALLDLTFKKRMKIVQVSANHADLERIRAMAETGALMPHIAATFPLEQLADAHRMQEKGGFTGKIAITM</sequence>
<evidence type="ECO:0000259" key="1">
    <source>
        <dbReference type="SMART" id="SM00829"/>
    </source>
</evidence>
<dbReference type="InterPro" id="IPR036291">
    <property type="entry name" value="NAD(P)-bd_dom_sf"/>
</dbReference>